<keyword evidence="3" id="KW-1185">Reference proteome</keyword>
<protein>
    <submittedName>
        <fullName evidence="2">Uncharacterized protein</fullName>
    </submittedName>
</protein>
<evidence type="ECO:0000313" key="3">
    <source>
        <dbReference type="Proteomes" id="UP001601521"/>
    </source>
</evidence>
<feature type="compositionally biased region" description="Low complexity" evidence="1">
    <location>
        <begin position="291"/>
        <end position="301"/>
    </location>
</feature>
<dbReference type="RefSeq" id="WP_387255216.1">
    <property type="nucleotide sequence ID" value="NZ_JBIALX010000020.1"/>
</dbReference>
<reference evidence="2 3" key="1">
    <citation type="submission" date="2024-10" db="EMBL/GenBank/DDBJ databases">
        <title>The Natural Products Discovery Center: Release of the First 8490 Sequenced Strains for Exploring Actinobacteria Biosynthetic Diversity.</title>
        <authorList>
            <person name="Kalkreuter E."/>
            <person name="Kautsar S.A."/>
            <person name="Yang D."/>
            <person name="Bader C.D."/>
            <person name="Teijaro C.N."/>
            <person name="Fluegel L."/>
            <person name="Davis C.M."/>
            <person name="Simpson J.R."/>
            <person name="Lauterbach L."/>
            <person name="Steele A.D."/>
            <person name="Gui C."/>
            <person name="Meng S."/>
            <person name="Li G."/>
            <person name="Viehrig K."/>
            <person name="Ye F."/>
            <person name="Su P."/>
            <person name="Kiefer A.F."/>
            <person name="Nichols A."/>
            <person name="Cepeda A.J."/>
            <person name="Yan W."/>
            <person name="Fan B."/>
            <person name="Jiang Y."/>
            <person name="Adhikari A."/>
            <person name="Zheng C.-J."/>
            <person name="Schuster L."/>
            <person name="Cowan T.M."/>
            <person name="Smanski M.J."/>
            <person name="Chevrette M.G."/>
            <person name="De Carvalho L.P.S."/>
            <person name="Shen B."/>
        </authorList>
    </citation>
    <scope>NUCLEOTIDE SEQUENCE [LARGE SCALE GENOMIC DNA]</scope>
    <source>
        <strain evidence="2 3">NPDC004550</strain>
    </source>
</reference>
<comment type="caution">
    <text evidence="2">The sequence shown here is derived from an EMBL/GenBank/DDBJ whole genome shotgun (WGS) entry which is preliminary data.</text>
</comment>
<evidence type="ECO:0000256" key="1">
    <source>
        <dbReference type="SAM" id="MobiDB-lite"/>
    </source>
</evidence>
<sequence>MGSEHGSPYWDDIVGKHWPAVPPSDWHNLQTAMRDAAEAVDPEETDRARRLFSERVPSSDGLEPAKRDMLGQQDSMRKLVDALVAASDTFGQIGDIVYRTRHRILDIVDRADADIQRVRQQETDKNGNEDEAAERRRISAIVREARDEVADVERNALKMLGPQGLPELALVAELLGRPNPWARGNGPGGPGHPGRRQDGGPGAGARPRYPGGGPHQQVPGPLSDPIPRFPFVPGLIRLDPEMLSHVPPPFQDIADRLRDRLFGDPPAGVDHMPAPAAGPQDQAPIAPAPAAPAGGAPAPGQNSGWAPAAPNHAEPGDSGGHSVDAAPVADPGASHEPDAPVAGNASDASDTHVEPAAGHGSEPGRGHDENDSGGAQFTRTSRPDDDTDLDRPGHRAELGPIAAIGAPGLAAGAAMSAPLVVPQPGAPGPAVSAPVDRMNAPAAQATPPAAGTDARPGPPSDSRISAPGGKGPVVGNPPGPPGSPVAPPAAKAVPPHRIPGHSGSDEVVRDAVGAAMLAASAPAFVLGERVDGDLVLARSLLSSLLAAAGESSLGVDWAVAVLRHSGGVTAFVTSNEGRGWLPAGLYLPRELSTPWVWSESDGSGWEGVGDPARILAEFGIAWGAKIGARLSALVSSQPIDSALAAQLGAVPTEGSVAAAAVMDFGAPAAGLADRLELVGSAQLADRVAATPPDRIAERCVELARDGHSRVAALGRTPDSLGAGAIRAGILQAIAQRKAVPEPLWDELRDADALVAASMLPLRADVSRVALGELRSESGARGEAAVLRAMVCQRRCDELVLLLAAEPTRQTLRDAVYAHAQLAELAAAPPGPDPRPPGPPRTSSVSVGPTRR</sequence>
<feature type="compositionally biased region" description="Basic and acidic residues" evidence="1">
    <location>
        <begin position="381"/>
        <end position="395"/>
    </location>
</feature>
<feature type="compositionally biased region" description="Low complexity" evidence="1">
    <location>
        <begin position="273"/>
        <end position="285"/>
    </location>
</feature>
<feature type="compositionally biased region" description="Pro residues" evidence="1">
    <location>
        <begin position="828"/>
        <end position="839"/>
    </location>
</feature>
<feature type="compositionally biased region" description="Low complexity" evidence="1">
    <location>
        <begin position="441"/>
        <end position="450"/>
    </location>
</feature>
<feature type="region of interest" description="Disordered" evidence="1">
    <location>
        <begin position="179"/>
        <end position="226"/>
    </location>
</feature>
<dbReference type="EMBL" id="JBIALX010000020">
    <property type="protein sequence ID" value="MFF0457864.1"/>
    <property type="molecule type" value="Genomic_DNA"/>
</dbReference>
<proteinExistence type="predicted"/>
<evidence type="ECO:0000313" key="2">
    <source>
        <dbReference type="EMBL" id="MFF0457864.1"/>
    </source>
</evidence>
<accession>A0ABW6NSC2</accession>
<feature type="compositionally biased region" description="Low complexity" evidence="1">
    <location>
        <begin position="840"/>
        <end position="851"/>
    </location>
</feature>
<feature type="compositionally biased region" description="Low complexity" evidence="1">
    <location>
        <begin position="204"/>
        <end position="221"/>
    </location>
</feature>
<feature type="region of interest" description="Disordered" evidence="1">
    <location>
        <begin position="825"/>
        <end position="851"/>
    </location>
</feature>
<feature type="region of interest" description="Disordered" evidence="1">
    <location>
        <begin position="441"/>
        <end position="505"/>
    </location>
</feature>
<gene>
    <name evidence="2" type="ORF">ACFYTH_31275</name>
</gene>
<organism evidence="2 3">
    <name type="scientific">Nocardia africana</name>
    <dbReference type="NCBI Taxonomy" id="134964"/>
    <lineage>
        <taxon>Bacteria</taxon>
        <taxon>Bacillati</taxon>
        <taxon>Actinomycetota</taxon>
        <taxon>Actinomycetes</taxon>
        <taxon>Mycobacteriales</taxon>
        <taxon>Nocardiaceae</taxon>
        <taxon>Nocardia</taxon>
    </lineage>
</organism>
<dbReference type="Proteomes" id="UP001601521">
    <property type="component" value="Unassembled WGS sequence"/>
</dbReference>
<feature type="region of interest" description="Disordered" evidence="1">
    <location>
        <begin position="261"/>
        <end position="395"/>
    </location>
</feature>
<feature type="compositionally biased region" description="Pro residues" evidence="1">
    <location>
        <begin position="475"/>
        <end position="487"/>
    </location>
</feature>
<name>A0ABW6NSC2_9NOCA</name>